<name>A0AAD5D354_AMBAR</name>
<dbReference type="SUPFAM" id="SSF81383">
    <property type="entry name" value="F-box domain"/>
    <property type="match status" value="1"/>
</dbReference>
<dbReference type="AlphaFoldDB" id="A0AAD5D354"/>
<comment type="caution">
    <text evidence="2">The sequence shown here is derived from an EMBL/GenBank/DDBJ whole genome shotgun (WGS) entry which is preliminary data.</text>
</comment>
<dbReference type="CDD" id="cd09917">
    <property type="entry name" value="F-box_SF"/>
    <property type="match status" value="1"/>
</dbReference>
<dbReference type="EMBL" id="JAMZMK010005800">
    <property type="protein sequence ID" value="KAI7751849.1"/>
    <property type="molecule type" value="Genomic_DNA"/>
</dbReference>
<dbReference type="PANTHER" id="PTHR45463">
    <property type="entry name" value="OS09G0392200 PROTEIN"/>
    <property type="match status" value="1"/>
</dbReference>
<evidence type="ECO:0000259" key="1">
    <source>
        <dbReference type="Pfam" id="PF00646"/>
    </source>
</evidence>
<sequence length="152" mass="17313">MGGTTKTGNTSINQIDDASTSKSIKTTDNSGLPSWSNVYQDLLFTVMMKLELADFFSFSRVCKAWRSLAFAHINKYMGSRQPMSWNMRSLSVTGRVSAINPDTWDNRRIQYERSGSLKKLDISETKGRLLIADMWYLNFPHDCVNFNTLPPQ</sequence>
<organism evidence="2 3">
    <name type="scientific">Ambrosia artemisiifolia</name>
    <name type="common">Common ragweed</name>
    <dbReference type="NCBI Taxonomy" id="4212"/>
    <lineage>
        <taxon>Eukaryota</taxon>
        <taxon>Viridiplantae</taxon>
        <taxon>Streptophyta</taxon>
        <taxon>Embryophyta</taxon>
        <taxon>Tracheophyta</taxon>
        <taxon>Spermatophyta</taxon>
        <taxon>Magnoliopsida</taxon>
        <taxon>eudicotyledons</taxon>
        <taxon>Gunneridae</taxon>
        <taxon>Pentapetalae</taxon>
        <taxon>asterids</taxon>
        <taxon>campanulids</taxon>
        <taxon>Asterales</taxon>
        <taxon>Asteraceae</taxon>
        <taxon>Asteroideae</taxon>
        <taxon>Heliantheae alliance</taxon>
        <taxon>Heliantheae</taxon>
        <taxon>Ambrosia</taxon>
    </lineage>
</organism>
<feature type="domain" description="F-box" evidence="1">
    <location>
        <begin position="35"/>
        <end position="69"/>
    </location>
</feature>
<protein>
    <recommendedName>
        <fullName evidence="1">F-box domain-containing protein</fullName>
    </recommendedName>
</protein>
<dbReference type="InterPro" id="IPR001810">
    <property type="entry name" value="F-box_dom"/>
</dbReference>
<reference evidence="2" key="1">
    <citation type="submission" date="2022-06" db="EMBL/GenBank/DDBJ databases">
        <title>Uncovering the hologenomic basis of an extraordinary plant invasion.</title>
        <authorList>
            <person name="Bieker V.C."/>
            <person name="Martin M.D."/>
            <person name="Gilbert T."/>
            <person name="Hodgins K."/>
            <person name="Battlay P."/>
            <person name="Petersen B."/>
            <person name="Wilson J."/>
        </authorList>
    </citation>
    <scope>NUCLEOTIDE SEQUENCE</scope>
    <source>
        <strain evidence="2">AA19_3_7</strain>
        <tissue evidence="2">Leaf</tissue>
    </source>
</reference>
<dbReference type="Gene3D" id="1.20.1280.50">
    <property type="match status" value="1"/>
</dbReference>
<proteinExistence type="predicted"/>
<evidence type="ECO:0000313" key="2">
    <source>
        <dbReference type="EMBL" id="KAI7751849.1"/>
    </source>
</evidence>
<evidence type="ECO:0000313" key="3">
    <source>
        <dbReference type="Proteomes" id="UP001206925"/>
    </source>
</evidence>
<keyword evidence="3" id="KW-1185">Reference proteome</keyword>
<dbReference type="Pfam" id="PF00646">
    <property type="entry name" value="F-box"/>
    <property type="match status" value="1"/>
</dbReference>
<dbReference type="InterPro" id="IPR036047">
    <property type="entry name" value="F-box-like_dom_sf"/>
</dbReference>
<dbReference type="PANTHER" id="PTHR45463:SF8">
    <property type="entry name" value="OS09G0392200 PROTEIN"/>
    <property type="match status" value="1"/>
</dbReference>
<gene>
    <name evidence="2" type="ORF">M8C21_011257</name>
</gene>
<accession>A0AAD5D354</accession>
<dbReference type="Proteomes" id="UP001206925">
    <property type="component" value="Unassembled WGS sequence"/>
</dbReference>